<keyword evidence="3" id="KW-1185">Reference proteome</keyword>
<evidence type="ECO:0000259" key="1">
    <source>
        <dbReference type="Pfam" id="PF01863"/>
    </source>
</evidence>
<gene>
    <name evidence="2" type="ORF">AAIG11_07555</name>
</gene>
<dbReference type="Pfam" id="PF01863">
    <property type="entry name" value="YgjP-like"/>
    <property type="match status" value="1"/>
</dbReference>
<dbReference type="EMBL" id="JBCITM010000006">
    <property type="protein sequence ID" value="MEN1760323.1"/>
    <property type="molecule type" value="Genomic_DNA"/>
</dbReference>
<protein>
    <submittedName>
        <fullName evidence="2">SprT family zinc-dependent metalloprotease</fullName>
        <ecNumber evidence="2">3.4.-.-</ecNumber>
    </submittedName>
</protein>
<keyword evidence="2" id="KW-0645">Protease</keyword>
<proteinExistence type="predicted"/>
<dbReference type="Gene3D" id="3.30.2010.10">
    <property type="entry name" value="Metalloproteases ('zincins'), catalytic domain"/>
    <property type="match status" value="1"/>
</dbReference>
<accession>A0ABU9VT26</accession>
<dbReference type="PANTHER" id="PTHR30399:SF1">
    <property type="entry name" value="UTP PYROPHOSPHATASE"/>
    <property type="match status" value="1"/>
</dbReference>
<keyword evidence="2" id="KW-0378">Hydrolase</keyword>
<evidence type="ECO:0000313" key="3">
    <source>
        <dbReference type="Proteomes" id="UP001407405"/>
    </source>
</evidence>
<evidence type="ECO:0000313" key="2">
    <source>
        <dbReference type="EMBL" id="MEN1760323.1"/>
    </source>
</evidence>
<organism evidence="2 3">
    <name type="scientific">Anoxynatronum sibiricum</name>
    <dbReference type="NCBI Taxonomy" id="210623"/>
    <lineage>
        <taxon>Bacteria</taxon>
        <taxon>Bacillati</taxon>
        <taxon>Bacillota</taxon>
        <taxon>Clostridia</taxon>
        <taxon>Eubacteriales</taxon>
        <taxon>Clostridiaceae</taxon>
        <taxon>Anoxynatronum</taxon>
    </lineage>
</organism>
<dbReference type="CDD" id="cd07344">
    <property type="entry name" value="M48_yhfN_like"/>
    <property type="match status" value="1"/>
</dbReference>
<dbReference type="GO" id="GO:0008237">
    <property type="term" value="F:metallopeptidase activity"/>
    <property type="evidence" value="ECO:0007669"/>
    <property type="project" value="UniProtKB-KW"/>
</dbReference>
<dbReference type="Proteomes" id="UP001407405">
    <property type="component" value="Unassembled WGS sequence"/>
</dbReference>
<name>A0ABU9VT26_9CLOT</name>
<reference evidence="2 3" key="1">
    <citation type="submission" date="2024-04" db="EMBL/GenBank/DDBJ databases">
        <title>Genome sequencing and metabolic network reconstruction of aminoacids and betaine degradation by Anoxynatronum sibiricum.</title>
        <authorList>
            <person name="Detkova E.N."/>
            <person name="Boltjanskaja Y.V."/>
            <person name="Mardanov A.V."/>
            <person name="Kevbrin V."/>
        </authorList>
    </citation>
    <scope>NUCLEOTIDE SEQUENCE [LARGE SCALE GENOMIC DNA]</scope>
    <source>
        <strain evidence="2 3">Z-7981</strain>
    </source>
</reference>
<dbReference type="RefSeq" id="WP_343185644.1">
    <property type="nucleotide sequence ID" value="NZ_JBCITM010000006.1"/>
</dbReference>
<feature type="domain" description="YgjP-like metallopeptidase" evidence="1">
    <location>
        <begin position="23"/>
        <end position="233"/>
    </location>
</feature>
<dbReference type="InterPro" id="IPR053136">
    <property type="entry name" value="UTP_pyrophosphatase-like"/>
</dbReference>
<comment type="caution">
    <text evidence="2">The sequence shown here is derived from an EMBL/GenBank/DDBJ whole genome shotgun (WGS) entry which is preliminary data.</text>
</comment>
<dbReference type="EC" id="3.4.-.-" evidence="2"/>
<dbReference type="PANTHER" id="PTHR30399">
    <property type="entry name" value="UNCHARACTERIZED PROTEIN YGJP"/>
    <property type="match status" value="1"/>
</dbReference>
<sequence>MKNSTEQLMMDGISIQVVRKNIKNINLRVQGPEGQVSMSVPRGVDDQSIKAFARAKMPWINKHRSRLAAVKPPPVRQFVTGEAHAFMGQMYELKVVEMNQSSAKQGVRQRENFLELYVKPGHTGEDREALLYQWYREQLKALIPPCIQKWEPVMGVKVHQWGVKRMKTRWGTCNIQAKRIWINLELARKSPECLEYIVVHEMVHLLERHHNQRFKGLMDRFLPLWRHLRRELAG</sequence>
<keyword evidence="2" id="KW-0482">Metalloprotease</keyword>
<dbReference type="InterPro" id="IPR002725">
    <property type="entry name" value="YgjP-like_metallopeptidase"/>
</dbReference>